<reference evidence="4" key="1">
    <citation type="submission" date="2018-07" db="EMBL/GenBank/DDBJ databases">
        <title>Genome sequencing of Paracoccus sp. SC2-6.</title>
        <authorList>
            <person name="Heo J."/>
            <person name="Kim S.-J."/>
            <person name="Kwon S.-W."/>
        </authorList>
    </citation>
    <scope>NUCLEOTIDE SEQUENCE [LARGE SCALE GENOMIC DNA]</scope>
    <source>
        <strain evidence="4">SC2-6</strain>
    </source>
</reference>
<name>A0A344PIP9_9RHOB</name>
<dbReference type="RefSeq" id="WP_114075573.1">
    <property type="nucleotide sequence ID" value="NZ_CP030918.1"/>
</dbReference>
<organism evidence="3 4">
    <name type="scientific">Paracoccus suum</name>
    <dbReference type="NCBI Taxonomy" id="2259340"/>
    <lineage>
        <taxon>Bacteria</taxon>
        <taxon>Pseudomonadati</taxon>
        <taxon>Pseudomonadota</taxon>
        <taxon>Alphaproteobacteria</taxon>
        <taxon>Rhodobacterales</taxon>
        <taxon>Paracoccaceae</taxon>
        <taxon>Paracoccus</taxon>
    </lineage>
</organism>
<protein>
    <recommendedName>
        <fullName evidence="5">RcnB family protein</fullName>
    </recommendedName>
</protein>
<dbReference type="AlphaFoldDB" id="A0A344PIP9"/>
<dbReference type="KEGG" id="pars:DRW48_05760"/>
<sequence length="258" mass="27835">MMTASHRLAGAIAAVIALGIAAPAAAKCPPGQAKKGNCSVEQSHKQGPGKGAGHKDNGKHKANKSSAKEHGKPTQVQRAAVRPHRAAVPVVAAGSAAAAAAAAGKGPVVVDRLTDDGRIVVGDSLGISRYRRIADPRLFDLPARSDGLAYYRVGDRIVLADPRDYRVREFIDRPDSQRFCPPGLAKKEPACIPPGQVDKIMRTQWDRDRFLPITDYARYGLAPPRDNWGYYVVDNAIVRVDQRSHEILSLVRLMDAIL</sequence>
<evidence type="ECO:0000256" key="1">
    <source>
        <dbReference type="SAM" id="MobiDB-lite"/>
    </source>
</evidence>
<dbReference type="OrthoDB" id="7666115at2"/>
<dbReference type="EMBL" id="CP030918">
    <property type="protein sequence ID" value="AXC49254.1"/>
    <property type="molecule type" value="Genomic_DNA"/>
</dbReference>
<proteinExistence type="predicted"/>
<keyword evidence="4" id="KW-1185">Reference proteome</keyword>
<gene>
    <name evidence="3" type="ORF">DRW48_05760</name>
</gene>
<evidence type="ECO:0000256" key="2">
    <source>
        <dbReference type="SAM" id="SignalP"/>
    </source>
</evidence>
<feature type="signal peptide" evidence="2">
    <location>
        <begin position="1"/>
        <end position="26"/>
    </location>
</feature>
<evidence type="ECO:0000313" key="3">
    <source>
        <dbReference type="EMBL" id="AXC49254.1"/>
    </source>
</evidence>
<dbReference type="Proteomes" id="UP000252023">
    <property type="component" value="Chromosome"/>
</dbReference>
<accession>A0A344PIP9</accession>
<keyword evidence="2" id="KW-0732">Signal</keyword>
<feature type="chain" id="PRO_5016624733" description="RcnB family protein" evidence="2">
    <location>
        <begin position="27"/>
        <end position="258"/>
    </location>
</feature>
<feature type="region of interest" description="Disordered" evidence="1">
    <location>
        <begin position="28"/>
        <end position="80"/>
    </location>
</feature>
<evidence type="ECO:0000313" key="4">
    <source>
        <dbReference type="Proteomes" id="UP000252023"/>
    </source>
</evidence>
<evidence type="ECO:0008006" key="5">
    <source>
        <dbReference type="Google" id="ProtNLM"/>
    </source>
</evidence>